<keyword evidence="1" id="KW-1133">Transmembrane helix</keyword>
<keyword evidence="4" id="KW-1185">Reference proteome</keyword>
<evidence type="ECO:0000256" key="2">
    <source>
        <dbReference type="SAM" id="SignalP"/>
    </source>
</evidence>
<dbReference type="SUPFAM" id="SSF52200">
    <property type="entry name" value="Toll/Interleukin receptor TIR domain"/>
    <property type="match status" value="1"/>
</dbReference>
<evidence type="ECO:0000313" key="3">
    <source>
        <dbReference type="EMBL" id="CAE7339295.1"/>
    </source>
</evidence>
<dbReference type="AlphaFoldDB" id="A0A812P3T4"/>
<feature type="transmembrane region" description="Helical" evidence="1">
    <location>
        <begin position="34"/>
        <end position="57"/>
    </location>
</feature>
<evidence type="ECO:0000256" key="1">
    <source>
        <dbReference type="SAM" id="Phobius"/>
    </source>
</evidence>
<dbReference type="Proteomes" id="UP000601435">
    <property type="component" value="Unassembled WGS sequence"/>
</dbReference>
<comment type="caution">
    <text evidence="3">The sequence shown here is derived from an EMBL/GenBank/DDBJ whole genome shotgun (WGS) entry which is preliminary data.</text>
</comment>
<dbReference type="Gene3D" id="3.40.50.10140">
    <property type="entry name" value="Toll/interleukin-1 receptor homology (TIR) domain"/>
    <property type="match status" value="1"/>
</dbReference>
<dbReference type="OrthoDB" id="410548at2759"/>
<protein>
    <submittedName>
        <fullName evidence="3">ZNF557 protein</fullName>
    </submittedName>
</protein>
<keyword evidence="2" id="KW-0732">Signal</keyword>
<dbReference type="InterPro" id="IPR035897">
    <property type="entry name" value="Toll_tir_struct_dom_sf"/>
</dbReference>
<sequence>MSNVLDIWLHIGLLVVLDMASVFAAQDVDVFVSTFISMMFLIFMIAGVLGAILWGIAMQVARWRRKPWRFFLSHHKSSTGAAARLLKIHLQKRSSLFTTFLDTDNLRDLTELFHFVKDSETVLVLASPAILARKWCIGEIVTAKQHDIETVLLKWPTFQYPTETFRKNLTFAIPGVEALTAHGISLDDVSLAMKWLGSLDVVPFPDLLDADSLIRICDNVTGTVSSVKDRRNSGKELPVQANCLLLADPADQEAVATCYILDEMLVSLLKGELLPLMLRHGEPIPEQVDAHWKVLLICTSGCLKSSDLAAWLVDLYEPSPVILPIIADPNFLVPTEPYMDACDVEASINDYEREVYVKMIGIVFQEIATVFAPQSHSSTQE</sequence>
<organism evidence="3 4">
    <name type="scientific">Symbiodinium necroappetens</name>
    <dbReference type="NCBI Taxonomy" id="1628268"/>
    <lineage>
        <taxon>Eukaryota</taxon>
        <taxon>Sar</taxon>
        <taxon>Alveolata</taxon>
        <taxon>Dinophyceae</taxon>
        <taxon>Suessiales</taxon>
        <taxon>Symbiodiniaceae</taxon>
        <taxon>Symbiodinium</taxon>
    </lineage>
</organism>
<accession>A0A812P3T4</accession>
<feature type="chain" id="PRO_5032978384" evidence="2">
    <location>
        <begin position="25"/>
        <end position="381"/>
    </location>
</feature>
<proteinExistence type="predicted"/>
<keyword evidence="1" id="KW-0812">Transmembrane</keyword>
<dbReference type="EMBL" id="CAJNJA010014284">
    <property type="protein sequence ID" value="CAE7339295.1"/>
    <property type="molecule type" value="Genomic_DNA"/>
</dbReference>
<feature type="non-terminal residue" evidence="3">
    <location>
        <position position="381"/>
    </location>
</feature>
<reference evidence="3" key="1">
    <citation type="submission" date="2021-02" db="EMBL/GenBank/DDBJ databases">
        <authorList>
            <person name="Dougan E. K."/>
            <person name="Rhodes N."/>
            <person name="Thang M."/>
            <person name="Chan C."/>
        </authorList>
    </citation>
    <scope>NUCLEOTIDE SEQUENCE</scope>
</reference>
<keyword evidence="1" id="KW-0472">Membrane</keyword>
<gene>
    <name evidence="3" type="primary">ZNF557</name>
    <name evidence="3" type="ORF">SNEC2469_LOCUS8715</name>
</gene>
<feature type="signal peptide" evidence="2">
    <location>
        <begin position="1"/>
        <end position="24"/>
    </location>
</feature>
<name>A0A812P3T4_9DINO</name>
<evidence type="ECO:0000313" key="4">
    <source>
        <dbReference type="Proteomes" id="UP000601435"/>
    </source>
</evidence>